<comment type="cofactor">
    <cofactor evidence="1">
        <name>[4Fe-4S] cluster</name>
        <dbReference type="ChEBI" id="CHEBI:49883"/>
    </cofactor>
</comment>
<evidence type="ECO:0000259" key="6">
    <source>
        <dbReference type="PROSITE" id="PS51918"/>
    </source>
</evidence>
<dbReference type="GO" id="GO:0003824">
    <property type="term" value="F:catalytic activity"/>
    <property type="evidence" value="ECO:0007669"/>
    <property type="project" value="InterPro"/>
</dbReference>
<dbReference type="GO" id="GO:0046872">
    <property type="term" value="F:metal ion binding"/>
    <property type="evidence" value="ECO:0007669"/>
    <property type="project" value="UniProtKB-KW"/>
</dbReference>
<dbReference type="InterPro" id="IPR056488">
    <property type="entry name" value="Zn_ribbon_HMPTM"/>
</dbReference>
<dbReference type="InterPro" id="IPR013785">
    <property type="entry name" value="Aldolase_TIM"/>
</dbReference>
<evidence type="ECO:0000313" key="8">
    <source>
        <dbReference type="Proteomes" id="UP000184001"/>
    </source>
</evidence>
<organism evidence="7 8">
    <name type="scientific">Halodesulfovibrio aestuarii</name>
    <dbReference type="NCBI Taxonomy" id="126333"/>
    <lineage>
        <taxon>Bacteria</taxon>
        <taxon>Pseudomonadati</taxon>
        <taxon>Thermodesulfobacteriota</taxon>
        <taxon>Desulfovibrionia</taxon>
        <taxon>Desulfovibrionales</taxon>
        <taxon>Desulfovibrionaceae</taxon>
        <taxon>Halodesulfovibrio</taxon>
    </lineage>
</organism>
<dbReference type="SFLD" id="SFLDG01100">
    <property type="entry name" value="methyltransferase_(Class_D)"/>
    <property type="match status" value="1"/>
</dbReference>
<name>A0A8G2CA40_9BACT</name>
<dbReference type="Proteomes" id="UP000184001">
    <property type="component" value="Unassembled WGS sequence"/>
</dbReference>
<keyword evidence="4" id="KW-0408">Iron</keyword>
<dbReference type="NCBIfam" id="NF045646">
    <property type="entry name" value="rSAM_Se_TrsS"/>
    <property type="match status" value="1"/>
</dbReference>
<dbReference type="EMBL" id="FQZR01000004">
    <property type="protein sequence ID" value="SHJ25915.1"/>
    <property type="molecule type" value="Genomic_DNA"/>
</dbReference>
<dbReference type="SFLD" id="SFLDS00029">
    <property type="entry name" value="Radical_SAM"/>
    <property type="match status" value="1"/>
</dbReference>
<dbReference type="InterPro" id="IPR054698">
    <property type="entry name" value="rSAM_Se_TrsS"/>
</dbReference>
<keyword evidence="3" id="KW-0479">Metal-binding</keyword>
<dbReference type="Pfam" id="PF04055">
    <property type="entry name" value="Radical_SAM"/>
    <property type="match status" value="1"/>
</dbReference>
<accession>A0A8G2CA40</accession>
<dbReference type="PANTHER" id="PTHR43306:SF1">
    <property type="entry name" value="7,8-DIHYDRO-6-HYDROXYMETHYLPTERIN DIMETHYLTRANSFERASE"/>
    <property type="match status" value="1"/>
</dbReference>
<evidence type="ECO:0000256" key="3">
    <source>
        <dbReference type="ARBA" id="ARBA00022723"/>
    </source>
</evidence>
<evidence type="ECO:0000256" key="4">
    <source>
        <dbReference type="ARBA" id="ARBA00023004"/>
    </source>
</evidence>
<sequence>MSDHVSHTESVCPECLQRIPAMRVTHGEETRLVKHCPQHGAFSTPVWRSTHTATVFKDWLRPKTPSTPPTISTSVDKGCPFDCGLCEEHRQHSCMALIEVTWNCNLSCPVCFASAENKATSPTPKEPTKEELIQLLETTMRNTGGCNLQFSGGEPTIRDDLPELVAEAKRIGFPFVQINTNGVRAAHDPEYVTELAAAGVDSVFLQFDGLRESTWKAFRNADLREIKARAIEAFAKAKIGIVLVPVISPLINKDEVGDIIRFAIDHAPAVRGVHFQPISYFGRYPVAPADAERITLPELAEELERQTDNLVATGDFVPPTCEHALCSFHANYIINEDNTLQLLSVPKKTCNCKPKPAAEGAEKARSFVRSQWAAAELEKKPQSLSNELDSFIQQASIRRFAISAMAFQDAWSLDIERLKGCCIHVVAPDGRLVPFCAYNLTAADGTTLYRGK</sequence>
<dbReference type="InterPro" id="IPR007197">
    <property type="entry name" value="rSAM"/>
</dbReference>
<dbReference type="GO" id="GO:0051536">
    <property type="term" value="F:iron-sulfur cluster binding"/>
    <property type="evidence" value="ECO:0007669"/>
    <property type="project" value="UniProtKB-KW"/>
</dbReference>
<keyword evidence="2" id="KW-0949">S-adenosyl-L-methionine</keyword>
<evidence type="ECO:0000256" key="5">
    <source>
        <dbReference type="ARBA" id="ARBA00023014"/>
    </source>
</evidence>
<evidence type="ECO:0000256" key="1">
    <source>
        <dbReference type="ARBA" id="ARBA00001966"/>
    </source>
</evidence>
<dbReference type="Pfam" id="PF23545">
    <property type="entry name" value="Zn_ribbon_HMPTM"/>
    <property type="match status" value="1"/>
</dbReference>
<feature type="domain" description="Radical SAM core" evidence="6">
    <location>
        <begin position="87"/>
        <end position="308"/>
    </location>
</feature>
<dbReference type="RefSeq" id="WP_020000035.1">
    <property type="nucleotide sequence ID" value="NZ_CP192219.1"/>
</dbReference>
<dbReference type="Gene3D" id="3.20.20.70">
    <property type="entry name" value="Aldolase class I"/>
    <property type="match status" value="1"/>
</dbReference>
<gene>
    <name evidence="7" type="ORF">SAMN05660830_01962</name>
</gene>
<dbReference type="AlphaFoldDB" id="A0A8G2CA40"/>
<dbReference type="CDD" id="cd01335">
    <property type="entry name" value="Radical_SAM"/>
    <property type="match status" value="1"/>
</dbReference>
<protein>
    <recommendedName>
        <fullName evidence="6">Radical SAM core domain-containing protein</fullName>
    </recommendedName>
</protein>
<dbReference type="InterPro" id="IPR058240">
    <property type="entry name" value="rSAM_sf"/>
</dbReference>
<dbReference type="SFLD" id="SFLDG01067">
    <property type="entry name" value="SPASM/twitch_domain_containing"/>
    <property type="match status" value="1"/>
</dbReference>
<reference evidence="7 8" key="1">
    <citation type="submission" date="2016-11" db="EMBL/GenBank/DDBJ databases">
        <authorList>
            <person name="Varghese N."/>
            <person name="Submissions S."/>
        </authorList>
    </citation>
    <scope>NUCLEOTIDE SEQUENCE [LARGE SCALE GENOMIC DNA]</scope>
    <source>
        <strain evidence="7 8">DSM 17919</strain>
    </source>
</reference>
<evidence type="ECO:0000313" key="7">
    <source>
        <dbReference type="EMBL" id="SHJ25915.1"/>
    </source>
</evidence>
<dbReference type="SUPFAM" id="SSF102114">
    <property type="entry name" value="Radical SAM enzymes"/>
    <property type="match status" value="1"/>
</dbReference>
<dbReference type="InterPro" id="IPR034474">
    <property type="entry name" value="Methyltransferase_Class_D"/>
</dbReference>
<dbReference type="PROSITE" id="PS51918">
    <property type="entry name" value="RADICAL_SAM"/>
    <property type="match status" value="1"/>
</dbReference>
<evidence type="ECO:0000256" key="2">
    <source>
        <dbReference type="ARBA" id="ARBA00022691"/>
    </source>
</evidence>
<dbReference type="PANTHER" id="PTHR43306">
    <property type="entry name" value="7,8-DIHYDRO-6-HYDROXYMETHYLPTERIN DIMETHYLTRANSFERASE"/>
    <property type="match status" value="1"/>
</dbReference>
<keyword evidence="5" id="KW-0411">Iron-sulfur</keyword>
<comment type="caution">
    <text evidence="7">The sequence shown here is derived from an EMBL/GenBank/DDBJ whole genome shotgun (WGS) entry which is preliminary data.</text>
</comment>
<proteinExistence type="predicted"/>